<name>A0A1I2N6F9_9FLAO</name>
<dbReference type="SUPFAM" id="SSF48726">
    <property type="entry name" value="Immunoglobulin"/>
    <property type="match status" value="1"/>
</dbReference>
<evidence type="ECO:0000313" key="4">
    <source>
        <dbReference type="EMBL" id="SFF99434.1"/>
    </source>
</evidence>
<dbReference type="InterPro" id="IPR000922">
    <property type="entry name" value="Lectin_gal-bd_dom"/>
</dbReference>
<dbReference type="GO" id="GO:0030246">
    <property type="term" value="F:carbohydrate binding"/>
    <property type="evidence" value="ECO:0007669"/>
    <property type="project" value="UniProtKB-KW"/>
</dbReference>
<gene>
    <name evidence="4" type="ORF">SAMN04488033_1199</name>
</gene>
<dbReference type="CDD" id="cd22842">
    <property type="entry name" value="Gal_Rha_Lectin_BGal"/>
    <property type="match status" value="1"/>
</dbReference>
<feature type="domain" description="SUEL-type lectin" evidence="3">
    <location>
        <begin position="906"/>
        <end position="992"/>
    </location>
</feature>
<dbReference type="InterPro" id="IPR043159">
    <property type="entry name" value="Lectin_gal-bd_sf"/>
</dbReference>
<organism evidence="4 5">
    <name type="scientific">Salegentibacter agarivorans</name>
    <dbReference type="NCBI Taxonomy" id="345907"/>
    <lineage>
        <taxon>Bacteria</taxon>
        <taxon>Pseudomonadati</taxon>
        <taxon>Bacteroidota</taxon>
        <taxon>Flavobacteriia</taxon>
        <taxon>Flavobacteriales</taxon>
        <taxon>Flavobacteriaceae</taxon>
        <taxon>Salegentibacter</taxon>
    </lineage>
</organism>
<proteinExistence type="predicted"/>
<feature type="region of interest" description="Disordered" evidence="1">
    <location>
        <begin position="835"/>
        <end position="854"/>
    </location>
</feature>
<feature type="compositionally biased region" description="Low complexity" evidence="1">
    <location>
        <begin position="835"/>
        <end position="847"/>
    </location>
</feature>
<dbReference type="InterPro" id="IPR036179">
    <property type="entry name" value="Ig-like_dom_sf"/>
</dbReference>
<evidence type="ECO:0000256" key="1">
    <source>
        <dbReference type="SAM" id="MobiDB-lite"/>
    </source>
</evidence>
<keyword evidence="2" id="KW-0732">Signal</keyword>
<keyword evidence="4" id="KW-0430">Lectin</keyword>
<dbReference type="RefSeq" id="WP_177195708.1">
    <property type="nucleotide sequence ID" value="NZ_FOOH01000019.1"/>
</dbReference>
<dbReference type="Proteomes" id="UP000199116">
    <property type="component" value="Unassembled WGS sequence"/>
</dbReference>
<protein>
    <submittedName>
        <fullName evidence="4">Galactose binding lectin domain-containing protein</fullName>
    </submittedName>
</protein>
<evidence type="ECO:0000259" key="3">
    <source>
        <dbReference type="PROSITE" id="PS50228"/>
    </source>
</evidence>
<dbReference type="Pfam" id="PF02140">
    <property type="entry name" value="SUEL_Lectin"/>
    <property type="match status" value="1"/>
</dbReference>
<dbReference type="Gene3D" id="2.60.120.740">
    <property type="match status" value="1"/>
</dbReference>
<accession>A0A1I2N6F9</accession>
<keyword evidence="5" id="KW-1185">Reference proteome</keyword>
<evidence type="ECO:0000256" key="2">
    <source>
        <dbReference type="SAM" id="SignalP"/>
    </source>
</evidence>
<evidence type="ECO:0000313" key="5">
    <source>
        <dbReference type="Proteomes" id="UP000199116"/>
    </source>
</evidence>
<sequence length="1699" mass="187955">MPPIARILTLCICLLGSCFVQGQVYSPEINNLTINTNTNLICAGEEIDISFQVRNGYTRNWFLIFYYTDFIPFTTSTNYKIFLNSQDGPQEIKSFSSQTAPGARSTNFFEITTSLTIPEGFSGSNYTLEVQSTNPNARSVPSNTFTINPSTFYQESEAGNDSWIGHVYDGTNQNITFDQNFNNYIRGYTENLSFDQSFGGDTNNFQIGTGICAPFIYTETFSVRYRMNSSLSGLYSLNTGSDDGSRLSVDGKLIYNDWNDHAYRNQNILLSLSGNSNLVLDYYENSGGNRISIGEPQLIIKNILSNNLNQTLNFQTSGQTITGDEFNGLPSGISRFGNGYQWVYSTTENGETTAIPGATNASFTPNRNLEPFNTEGTYYIYRIATLTSSNNRLANAYRASKRSNVAIITVEKPIDIVEQPENFTACTGNPINFNVIARGQNLSYQWQRNNGGNTGFYNIDNGEIFSGTQTSGLSINVVETSLNNIKFRVKISDRHGNSVTSNPALLNLYQSPQGIYTQPTNQIVCEGNDISFQTYTSNDQRQWQVSEDSGISWSNISNNEFYQNVNSQKLDIINAPAHFNNNLYRIAVSNQNCKVYSQPANLQVNLNPITQQPQDVTAGFGENAIIEAGVSGNNLTFQWQTYSSNWYDINDNANYSGTKTKRLELLTVGYFPVDGSRYRLLVTNANGCVSISDTAFLNVGENQCPEMPTVSLNAPLIICSGQANINGTFTGTAPWNIEASINGQTFNLSINERNFDYPINIQQNTTIEILGITDANGCTNNNPNESVTINVINSIKNNTISGAQESCGVFDAERLIGEDLGEGYNYEWEISTTGGTTGFTQTPGNNTESDYNPGTVSETTWYRRKVNVQNCNEDISNSIEITINTNIANNKISFFNGNTNTLQTTANENGEVNIESPEETIFTYVDFASYGTPVNNAGNFDINENCHANTSQAVTEAYLLGENSATISATNGVFTDPCVGTFKRLYISATYSEAFCKGIDPGIVSGTEIEGNNISYTWQLSTEGPASGFADAPGNNNQQNYNPGILNTDIWLKRIVNSGSCTNESPVLYIPVQEENTWTGAENTNWNNTANWSCNALPTLETDVLIPENLPSNNYPKINSGVNAYTKNLSIENNASVMVEENWLRIAGDLTNNGILNTVTGNISFQGASAQTIPSTAFQYNRIQNLRIDNTSGVNSQATIEITGTLNVVEGNFDTGNGLTLISDENQTALISGAGNGEVIGIVKMQRYLDKAFGYKYFSSPFQNSTVGDFAPYMDFEDPVTGFPHFYSYNENRNININDIVRDATGWEVYTTTTNSLNNAEGYALNFGTSTASQTIELSGEVNNGTIPTRQLENNHREYTRGFHLVGNPYPSPIDWDASQGWTKTNIDDGIYFFTASDTSQYTGTYSAYVNQVSTTDGKSSNIIPSMQGFFIKVMDSDTQDVMTGSFGMDNRVRINDFEQEFLRTQEDLKPLIRLEAGFKTSIQQDPMVIYFSSYATPNFEKEMDAHKLMNTDPAVPSFYNITENKKELAINAIPFPESRSYKKIPLGIKADENGEMKINLVSVENFNSNFNIYLIDHEKGKGQNLRNNPEYSFNLQAGTHNSRFELMFSEERVTSPAIAFNEPFDVEVENGDVVVKMNLEENQEGILRASSMTGQILQIKEAGGKDEVIFEGITSEGVYIINLQVGKAYYGKKVLIKK</sequence>
<dbReference type="PROSITE" id="PS50228">
    <property type="entry name" value="SUEL_LECTIN"/>
    <property type="match status" value="1"/>
</dbReference>
<feature type="signal peptide" evidence="2">
    <location>
        <begin position="1"/>
        <end position="22"/>
    </location>
</feature>
<feature type="chain" id="PRO_5011509832" evidence="2">
    <location>
        <begin position="23"/>
        <end position="1699"/>
    </location>
</feature>
<dbReference type="EMBL" id="FOOH01000019">
    <property type="protein sequence ID" value="SFF99434.1"/>
    <property type="molecule type" value="Genomic_DNA"/>
</dbReference>
<reference evidence="5" key="1">
    <citation type="submission" date="2016-10" db="EMBL/GenBank/DDBJ databases">
        <authorList>
            <person name="Varghese N."/>
            <person name="Submissions S."/>
        </authorList>
    </citation>
    <scope>NUCLEOTIDE SEQUENCE [LARGE SCALE GENOMIC DNA]</scope>
    <source>
        <strain evidence="5">DSM 23515</strain>
    </source>
</reference>
<dbReference type="PROSITE" id="PS51257">
    <property type="entry name" value="PROKAR_LIPOPROTEIN"/>
    <property type="match status" value="1"/>
</dbReference>